<reference evidence="1" key="1">
    <citation type="submission" date="2015-06" db="UniProtKB">
        <authorList>
            <consortium name="EnsemblPlants"/>
        </authorList>
    </citation>
    <scope>IDENTIFICATION</scope>
</reference>
<sequence>MSAFFQGSSRGVPKMSALSSILYLDRYLFYNYTIWINHGEQKVDLDDKEDRSDVDHMDSVDGDSCDDNTIDLVMVSRGCVF</sequence>
<protein>
    <submittedName>
        <fullName evidence="1">Uncharacterized protein</fullName>
    </submittedName>
</protein>
<name>I1QZ13_ORYGL</name>
<dbReference type="Proteomes" id="UP000007306">
    <property type="component" value="Chromosome 11"/>
</dbReference>
<reference evidence="1 2" key="2">
    <citation type="submission" date="2018-04" db="EMBL/GenBank/DDBJ databases">
        <title>OglaRS2 (Oryza glaberrima Reference Sequence Version 2).</title>
        <authorList>
            <person name="Zhang J."/>
            <person name="Kudrna D."/>
            <person name="Lee S."/>
            <person name="Talag J."/>
            <person name="Rajasekar S."/>
            <person name="Wing R.A."/>
        </authorList>
    </citation>
    <scope>NUCLEOTIDE SEQUENCE [LARGE SCALE GENOMIC DNA]</scope>
    <source>
        <strain evidence="1 2">cv. IRGC 96717</strain>
    </source>
</reference>
<dbReference type="Gramene" id="ORGLA11G0075500.1">
    <property type="protein sequence ID" value="ORGLA11G0075500.1"/>
    <property type="gene ID" value="ORGLA11G0075500"/>
</dbReference>
<dbReference type="Gramene" id="ORGLA11G0075800.1">
    <property type="protein sequence ID" value="ORGLA11G0075800.1"/>
    <property type="gene ID" value="ORGLA11G0075800"/>
</dbReference>
<organism evidence="1 2">
    <name type="scientific">Oryza glaberrima</name>
    <name type="common">African rice</name>
    <dbReference type="NCBI Taxonomy" id="4538"/>
    <lineage>
        <taxon>Eukaryota</taxon>
        <taxon>Viridiplantae</taxon>
        <taxon>Streptophyta</taxon>
        <taxon>Embryophyta</taxon>
        <taxon>Tracheophyta</taxon>
        <taxon>Spermatophyta</taxon>
        <taxon>Magnoliopsida</taxon>
        <taxon>Liliopsida</taxon>
        <taxon>Poales</taxon>
        <taxon>Poaceae</taxon>
        <taxon>BOP clade</taxon>
        <taxon>Oryzoideae</taxon>
        <taxon>Oryzeae</taxon>
        <taxon>Oryzinae</taxon>
        <taxon>Oryza</taxon>
    </lineage>
</organism>
<keyword evidence="2" id="KW-1185">Reference proteome</keyword>
<dbReference type="HOGENOM" id="CLU_2577774_0_0_1"/>
<evidence type="ECO:0000313" key="1">
    <source>
        <dbReference type="EnsemblPlants" id="ORGLA11G0075500.1"/>
    </source>
</evidence>
<dbReference type="AlphaFoldDB" id="I1QZ13"/>
<proteinExistence type="predicted"/>
<evidence type="ECO:0000313" key="2">
    <source>
        <dbReference type="Proteomes" id="UP000007306"/>
    </source>
</evidence>
<dbReference type="EnsemblPlants" id="ORGLA11G0075800.1">
    <property type="protein sequence ID" value="ORGLA11G0075800.1"/>
    <property type="gene ID" value="ORGLA11G0075800"/>
</dbReference>
<dbReference type="EnsemblPlants" id="ORGLA11G0075500.1">
    <property type="protein sequence ID" value="ORGLA11G0075500.1"/>
    <property type="gene ID" value="ORGLA11G0075500"/>
</dbReference>
<accession>I1QZ13</accession>